<evidence type="ECO:0000256" key="1">
    <source>
        <dbReference type="SAM" id="Phobius"/>
    </source>
</evidence>
<evidence type="ECO:0000313" key="3">
    <source>
        <dbReference type="Proteomes" id="UP000308267"/>
    </source>
</evidence>
<keyword evidence="1" id="KW-0472">Membrane</keyword>
<dbReference type="EMBL" id="SJOL01003052">
    <property type="protein sequence ID" value="TGZ73060.1"/>
    <property type="molecule type" value="Genomic_DNA"/>
</dbReference>
<reference evidence="2 3" key="1">
    <citation type="journal article" date="2019" name="BMC Genomics">
        <title>New insights from Opisthorchis felineus genome: update on genomics of the epidemiologically important liver flukes.</title>
        <authorList>
            <person name="Ershov N.I."/>
            <person name="Mordvinov V.A."/>
            <person name="Prokhortchouk E.B."/>
            <person name="Pakharukova M.Y."/>
            <person name="Gunbin K.V."/>
            <person name="Ustyantsev K."/>
            <person name="Genaev M.A."/>
            <person name="Blinov A.G."/>
            <person name="Mazur A."/>
            <person name="Boulygina E."/>
            <person name="Tsygankova S."/>
            <person name="Khrameeva E."/>
            <person name="Chekanov N."/>
            <person name="Fan G."/>
            <person name="Xiao A."/>
            <person name="Zhang H."/>
            <person name="Xu X."/>
            <person name="Yang H."/>
            <person name="Solovyev V."/>
            <person name="Lee S.M."/>
            <person name="Liu X."/>
            <person name="Afonnikov D.A."/>
            <person name="Skryabin K.G."/>
        </authorList>
    </citation>
    <scope>NUCLEOTIDE SEQUENCE [LARGE SCALE GENOMIC DNA]</scope>
    <source>
        <strain evidence="2">AK-0245</strain>
        <tissue evidence="2">Whole organism</tissue>
    </source>
</reference>
<dbReference type="AlphaFoldDB" id="A0A4S2M995"/>
<feature type="transmembrane region" description="Helical" evidence="1">
    <location>
        <begin position="63"/>
        <end position="86"/>
    </location>
</feature>
<keyword evidence="1" id="KW-1133">Transmembrane helix</keyword>
<accession>A0A4S2M995</accession>
<dbReference type="Proteomes" id="UP000308267">
    <property type="component" value="Unassembled WGS sequence"/>
</dbReference>
<comment type="caution">
    <text evidence="2">The sequence shown here is derived from an EMBL/GenBank/DDBJ whole genome shotgun (WGS) entry which is preliminary data.</text>
</comment>
<proteinExistence type="predicted"/>
<keyword evidence="3" id="KW-1185">Reference proteome</keyword>
<keyword evidence="1" id="KW-0812">Transmembrane</keyword>
<evidence type="ECO:0000313" key="2">
    <source>
        <dbReference type="EMBL" id="TGZ73060.1"/>
    </source>
</evidence>
<gene>
    <name evidence="2" type="ORF">CRM22_001728</name>
</gene>
<name>A0A4S2M995_OPIFE</name>
<protein>
    <submittedName>
        <fullName evidence="2">Uncharacterized protein</fullName>
    </submittedName>
</protein>
<organism evidence="2 3">
    <name type="scientific">Opisthorchis felineus</name>
    <dbReference type="NCBI Taxonomy" id="147828"/>
    <lineage>
        <taxon>Eukaryota</taxon>
        <taxon>Metazoa</taxon>
        <taxon>Spiralia</taxon>
        <taxon>Lophotrochozoa</taxon>
        <taxon>Platyhelminthes</taxon>
        <taxon>Trematoda</taxon>
        <taxon>Digenea</taxon>
        <taxon>Opisthorchiida</taxon>
        <taxon>Opisthorchiata</taxon>
        <taxon>Opisthorchiidae</taxon>
        <taxon>Opisthorchis</taxon>
    </lineage>
</organism>
<sequence length="124" mass="14408">MLSYHTTILYVRCLHPRCSRCIVLTLLSWIGRWNKAYYVPLSALHNHHAPHTMVAVPLYPYRHAASVTIVAPLLWSFLSLLFCWSISPSSTLLKRNNGYDSLVFCTPVYFESFERFNILFQISL</sequence>